<protein>
    <submittedName>
        <fullName evidence="1">Uncharacterized protein</fullName>
    </submittedName>
</protein>
<dbReference type="EMBL" id="CP155571">
    <property type="protein sequence ID" value="XFO72789.1"/>
    <property type="molecule type" value="Genomic_DNA"/>
</dbReference>
<reference evidence="1" key="1">
    <citation type="submission" date="2024-05" db="EMBL/GenBank/DDBJ databases">
        <title>Isolation and characterization of Sporomusa carbonis sp. nov., a carboxydotrophic hydrogenogen in the genus of Sporomusa isolated from a charcoal burning pile.</title>
        <authorList>
            <person name="Boeer T."/>
            <person name="Rosenbaum F."/>
            <person name="Eysell L."/>
            <person name="Mueller V."/>
            <person name="Daniel R."/>
            <person name="Poehlein A."/>
        </authorList>
    </citation>
    <scope>NUCLEOTIDE SEQUENCE [LARGE SCALE GENOMIC DNA]</scope>
    <source>
        <strain evidence="1">DSM 3132</strain>
    </source>
</reference>
<dbReference type="InterPro" id="IPR046171">
    <property type="entry name" value="DUF6173"/>
</dbReference>
<evidence type="ECO:0000313" key="2">
    <source>
        <dbReference type="Proteomes" id="UP000216052"/>
    </source>
</evidence>
<name>A0ABZ3J370_SPOA4</name>
<dbReference type="Proteomes" id="UP000216052">
    <property type="component" value="Chromosome"/>
</dbReference>
<organism evidence="1 2">
    <name type="scientific">Sporomusa acidovorans (strain ATCC 49682 / DSM 3132 / Mol)</name>
    <dbReference type="NCBI Taxonomy" id="1123286"/>
    <lineage>
        <taxon>Bacteria</taxon>
        <taxon>Bacillati</taxon>
        <taxon>Bacillota</taxon>
        <taxon>Negativicutes</taxon>
        <taxon>Selenomonadales</taxon>
        <taxon>Sporomusaceae</taxon>
        <taxon>Sporomusa</taxon>
    </lineage>
</organism>
<proteinExistence type="predicted"/>
<accession>A0ABZ3J370</accession>
<keyword evidence="2" id="KW-1185">Reference proteome</keyword>
<dbReference type="Pfam" id="PF19670">
    <property type="entry name" value="DUF6173"/>
    <property type="match status" value="1"/>
</dbReference>
<gene>
    <name evidence="1" type="ORF">SPACI_028420</name>
</gene>
<dbReference type="RefSeq" id="WP_093791369.1">
    <property type="nucleotide sequence ID" value="NZ_CP155571.1"/>
</dbReference>
<sequence length="136" mass="15617">MDFNLTTTTPPTLSRTPLAKEAMKKLYEPYTAKNIFSQLVQRIKLFDMSLDHEHEVGMQLVSFGQSIQFSVLRLGYMDPSIIWFEGILPDGSTVQLLQHVNQISFLMVAVKRQNPEKPKAPIGFCRPDQQNEQEFD</sequence>
<evidence type="ECO:0000313" key="1">
    <source>
        <dbReference type="EMBL" id="XFO72789.1"/>
    </source>
</evidence>